<proteinExistence type="predicted"/>
<sequence length="60" mass="6851">MEMWVQGFHTPIFVDNKAIRKSSLLELSEQRSLWDGPRDMSSAKAEAELQSLGFLIITIQ</sequence>
<dbReference type="Proteomes" id="UP000639772">
    <property type="component" value="Unassembled WGS sequence"/>
</dbReference>
<evidence type="ECO:0000313" key="1">
    <source>
        <dbReference type="EMBL" id="KAG0486057.1"/>
    </source>
</evidence>
<comment type="caution">
    <text evidence="1">The sequence shown here is derived from an EMBL/GenBank/DDBJ whole genome shotgun (WGS) entry which is preliminary data.</text>
</comment>
<evidence type="ECO:0000313" key="2">
    <source>
        <dbReference type="Proteomes" id="UP000639772"/>
    </source>
</evidence>
<protein>
    <submittedName>
        <fullName evidence="1">Uncharacterized protein</fullName>
    </submittedName>
</protein>
<name>A0A835RHH6_VANPL</name>
<gene>
    <name evidence="1" type="ORF">HPP92_008152</name>
</gene>
<organism evidence="1 2">
    <name type="scientific">Vanilla planifolia</name>
    <name type="common">Vanilla</name>
    <dbReference type="NCBI Taxonomy" id="51239"/>
    <lineage>
        <taxon>Eukaryota</taxon>
        <taxon>Viridiplantae</taxon>
        <taxon>Streptophyta</taxon>
        <taxon>Embryophyta</taxon>
        <taxon>Tracheophyta</taxon>
        <taxon>Spermatophyta</taxon>
        <taxon>Magnoliopsida</taxon>
        <taxon>Liliopsida</taxon>
        <taxon>Asparagales</taxon>
        <taxon>Orchidaceae</taxon>
        <taxon>Vanilloideae</taxon>
        <taxon>Vanilleae</taxon>
        <taxon>Vanilla</taxon>
    </lineage>
</organism>
<dbReference type="EMBL" id="JADCNM010000004">
    <property type="protein sequence ID" value="KAG0486057.1"/>
    <property type="molecule type" value="Genomic_DNA"/>
</dbReference>
<reference evidence="1 2" key="1">
    <citation type="journal article" date="2020" name="Nat. Food">
        <title>A phased Vanilla planifolia genome enables genetic improvement of flavour and production.</title>
        <authorList>
            <person name="Hasing T."/>
            <person name="Tang H."/>
            <person name="Brym M."/>
            <person name="Khazi F."/>
            <person name="Huang T."/>
            <person name="Chambers A.H."/>
        </authorList>
    </citation>
    <scope>NUCLEOTIDE SEQUENCE [LARGE SCALE GENOMIC DNA]</scope>
    <source>
        <tissue evidence="1">Leaf</tissue>
    </source>
</reference>
<accession>A0A835RHH6</accession>
<dbReference type="AlphaFoldDB" id="A0A835RHH6"/>